<evidence type="ECO:0000256" key="2">
    <source>
        <dbReference type="ARBA" id="ARBA00022475"/>
    </source>
</evidence>
<dbReference type="InterPro" id="IPR051311">
    <property type="entry name" value="DedA_domain"/>
</dbReference>
<feature type="transmembrane region" description="Helical" evidence="6">
    <location>
        <begin position="57"/>
        <end position="78"/>
    </location>
</feature>
<reference evidence="8 9" key="1">
    <citation type="journal article" date="2015" name="Nature">
        <title>rRNA introns, odd ribosomes, and small enigmatic genomes across a large radiation of phyla.</title>
        <authorList>
            <person name="Brown C.T."/>
            <person name="Hug L.A."/>
            <person name="Thomas B.C."/>
            <person name="Sharon I."/>
            <person name="Castelle C.J."/>
            <person name="Singh A."/>
            <person name="Wilkins M.J."/>
            <person name="Williams K.H."/>
            <person name="Banfield J.F."/>
        </authorList>
    </citation>
    <scope>NUCLEOTIDE SEQUENCE [LARGE SCALE GENOMIC DNA]</scope>
</reference>
<keyword evidence="5 6" id="KW-0472">Membrane</keyword>
<protein>
    <submittedName>
        <fullName evidence="8">DedA</fullName>
    </submittedName>
</protein>
<evidence type="ECO:0000313" key="8">
    <source>
        <dbReference type="EMBL" id="KKR29596.1"/>
    </source>
</evidence>
<evidence type="ECO:0000256" key="1">
    <source>
        <dbReference type="ARBA" id="ARBA00004651"/>
    </source>
</evidence>
<dbReference type="PANTHER" id="PTHR42709:SF6">
    <property type="entry name" value="UNDECAPRENYL PHOSPHATE TRANSPORTER A"/>
    <property type="match status" value="1"/>
</dbReference>
<keyword evidence="3 6" id="KW-0812">Transmembrane</keyword>
<evidence type="ECO:0000256" key="3">
    <source>
        <dbReference type="ARBA" id="ARBA00022692"/>
    </source>
</evidence>
<evidence type="ECO:0000256" key="6">
    <source>
        <dbReference type="SAM" id="Phobius"/>
    </source>
</evidence>
<dbReference type="Proteomes" id="UP000034793">
    <property type="component" value="Unassembled WGS sequence"/>
</dbReference>
<evidence type="ECO:0000313" key="9">
    <source>
        <dbReference type="Proteomes" id="UP000034793"/>
    </source>
</evidence>
<feature type="transmembrane region" description="Helical" evidence="6">
    <location>
        <begin position="179"/>
        <end position="199"/>
    </location>
</feature>
<feature type="transmembrane region" description="Helical" evidence="6">
    <location>
        <begin position="146"/>
        <end position="167"/>
    </location>
</feature>
<dbReference type="Pfam" id="PF09335">
    <property type="entry name" value="VTT_dom"/>
    <property type="match status" value="1"/>
</dbReference>
<evidence type="ECO:0000256" key="4">
    <source>
        <dbReference type="ARBA" id="ARBA00022989"/>
    </source>
</evidence>
<dbReference type="GO" id="GO:0005886">
    <property type="term" value="C:plasma membrane"/>
    <property type="evidence" value="ECO:0007669"/>
    <property type="project" value="UniProtKB-SubCell"/>
</dbReference>
<feature type="domain" description="VTT" evidence="7">
    <location>
        <begin position="37"/>
        <end position="166"/>
    </location>
</feature>
<keyword evidence="2" id="KW-1003">Cell membrane</keyword>
<accession>A0A0G0PWW2</accession>
<proteinExistence type="predicted"/>
<organism evidence="8 9">
    <name type="scientific">Candidatus Woesebacteria bacterium GW2011_GWA1_39_8</name>
    <dbReference type="NCBI Taxonomy" id="1618552"/>
    <lineage>
        <taxon>Bacteria</taxon>
        <taxon>Candidatus Woeseibacteriota</taxon>
    </lineage>
</organism>
<evidence type="ECO:0000259" key="7">
    <source>
        <dbReference type="Pfam" id="PF09335"/>
    </source>
</evidence>
<evidence type="ECO:0000256" key="5">
    <source>
        <dbReference type="ARBA" id="ARBA00023136"/>
    </source>
</evidence>
<dbReference type="PANTHER" id="PTHR42709">
    <property type="entry name" value="ALKALINE PHOSPHATASE LIKE PROTEIN"/>
    <property type="match status" value="1"/>
</dbReference>
<sequence>MSYIMHALVGFLTDLISRYGYFSIFVLMAAESALIPIPSEVTMPFAGFLAGRGVVSFWAVTLIGAIGNTVGSLLAYYLGYYKGEEWTLNIIRRWGKWLLLKESEFERSKKWFHTHGQWITFASRLLPIVRTFISLPAGIAKMNVPLFTLLTFVGSFIWSGLLAFVGLKLGQNWMAIEPFFRKFQIVIIAGFGIMAYIYIRHHLKHKE</sequence>
<dbReference type="AlphaFoldDB" id="A0A0G0PWW2"/>
<dbReference type="InterPro" id="IPR032816">
    <property type="entry name" value="VTT_dom"/>
</dbReference>
<name>A0A0G0PWW2_9BACT</name>
<gene>
    <name evidence="8" type="ORF">UT61_C0027G0005</name>
</gene>
<feature type="transmembrane region" description="Helical" evidence="6">
    <location>
        <begin position="20"/>
        <end position="37"/>
    </location>
</feature>
<comment type="caution">
    <text evidence="8">The sequence shown here is derived from an EMBL/GenBank/DDBJ whole genome shotgun (WGS) entry which is preliminary data.</text>
</comment>
<keyword evidence="4 6" id="KW-1133">Transmembrane helix</keyword>
<dbReference type="EMBL" id="LBXL01000027">
    <property type="protein sequence ID" value="KKR29596.1"/>
    <property type="molecule type" value="Genomic_DNA"/>
</dbReference>
<comment type="subcellular location">
    <subcellularLocation>
        <location evidence="1">Cell membrane</location>
        <topology evidence="1">Multi-pass membrane protein</topology>
    </subcellularLocation>
</comment>